<accession>A0AC58TQ82</accession>
<evidence type="ECO:0000313" key="2">
    <source>
        <dbReference type="RefSeq" id="XP_075099374.1"/>
    </source>
</evidence>
<dbReference type="Proteomes" id="UP000790787">
    <property type="component" value="Chromosome 22"/>
</dbReference>
<name>A0AC58TQ82_TOBAC</name>
<sequence length="159" mass="18276">MAIEGGTGVATTGNKVKIDHRHPLFMHSSDTPGSILIAIQLKGSENYKLWQRLMRIALQAKQKLGFVTGTCRKELFDDEFHDHWETCNAIVLLWIMNIVVPHLFSGITYASDAHLVWEDLRERFDKVNKVRIFQLLREIATISQGTDYVSIYFMRLKGL</sequence>
<reference evidence="1" key="1">
    <citation type="journal article" date="2014" name="Nat. Commun.">
        <title>The tobacco genome sequence and its comparison with those of tomato and potato.</title>
        <authorList>
            <person name="Sierro N."/>
            <person name="Battey J.N."/>
            <person name="Ouadi S."/>
            <person name="Bakaher N."/>
            <person name="Bovet L."/>
            <person name="Willig A."/>
            <person name="Goepfert S."/>
            <person name="Peitsch M.C."/>
            <person name="Ivanov N.V."/>
        </authorList>
    </citation>
    <scope>NUCLEOTIDE SEQUENCE [LARGE SCALE GENOMIC DNA]</scope>
</reference>
<protein>
    <submittedName>
        <fullName evidence="2">Uncharacterized protein LOC142176183</fullName>
    </submittedName>
</protein>
<gene>
    <name evidence="2" type="primary">LOC142176183</name>
</gene>
<evidence type="ECO:0000313" key="1">
    <source>
        <dbReference type="Proteomes" id="UP000790787"/>
    </source>
</evidence>
<proteinExistence type="predicted"/>
<reference evidence="2" key="2">
    <citation type="submission" date="2025-08" db="UniProtKB">
        <authorList>
            <consortium name="RefSeq"/>
        </authorList>
    </citation>
    <scope>IDENTIFICATION</scope>
    <source>
        <tissue evidence="2">Leaf</tissue>
    </source>
</reference>
<dbReference type="RefSeq" id="XP_075099374.1">
    <property type="nucleotide sequence ID" value="XM_075243273.1"/>
</dbReference>
<organism evidence="1 2">
    <name type="scientific">Nicotiana tabacum</name>
    <name type="common">Common tobacco</name>
    <dbReference type="NCBI Taxonomy" id="4097"/>
    <lineage>
        <taxon>Eukaryota</taxon>
        <taxon>Viridiplantae</taxon>
        <taxon>Streptophyta</taxon>
        <taxon>Embryophyta</taxon>
        <taxon>Tracheophyta</taxon>
        <taxon>Spermatophyta</taxon>
        <taxon>Magnoliopsida</taxon>
        <taxon>eudicotyledons</taxon>
        <taxon>Gunneridae</taxon>
        <taxon>Pentapetalae</taxon>
        <taxon>asterids</taxon>
        <taxon>lamiids</taxon>
        <taxon>Solanales</taxon>
        <taxon>Solanaceae</taxon>
        <taxon>Nicotianoideae</taxon>
        <taxon>Nicotianeae</taxon>
        <taxon>Nicotiana</taxon>
    </lineage>
</organism>
<keyword evidence="1" id="KW-1185">Reference proteome</keyword>